<evidence type="ECO:0000313" key="4">
    <source>
        <dbReference type="Proteomes" id="UP001596413"/>
    </source>
</evidence>
<dbReference type="Proteomes" id="UP001596413">
    <property type="component" value="Unassembled WGS sequence"/>
</dbReference>
<sequence>MTDGPAAPARRPRLDPGEEPLNSMNEKSMARHLWWRVGYFLIAIHVIAFVMMYAAEHAPKK</sequence>
<reference evidence="4" key="1">
    <citation type="journal article" date="2019" name="Int. J. Syst. Evol. Microbiol.">
        <title>The Global Catalogue of Microorganisms (GCM) 10K type strain sequencing project: providing services to taxonomists for standard genome sequencing and annotation.</title>
        <authorList>
            <consortium name="The Broad Institute Genomics Platform"/>
            <consortium name="The Broad Institute Genome Sequencing Center for Infectious Disease"/>
            <person name="Wu L."/>
            <person name="Ma J."/>
        </authorList>
    </citation>
    <scope>NUCLEOTIDE SEQUENCE [LARGE SCALE GENOMIC DNA]</scope>
    <source>
        <strain evidence="4">CGMCC 1.13681</strain>
    </source>
</reference>
<keyword evidence="4" id="KW-1185">Reference proteome</keyword>
<evidence type="ECO:0000256" key="1">
    <source>
        <dbReference type="SAM" id="MobiDB-lite"/>
    </source>
</evidence>
<gene>
    <name evidence="3" type="ORF">ACFQLX_05245</name>
</gene>
<evidence type="ECO:0000313" key="3">
    <source>
        <dbReference type="EMBL" id="MFC7217582.1"/>
    </source>
</evidence>
<keyword evidence="2" id="KW-0472">Membrane</keyword>
<feature type="region of interest" description="Disordered" evidence="1">
    <location>
        <begin position="1"/>
        <end position="25"/>
    </location>
</feature>
<name>A0ABW2GAL0_9ACTN</name>
<keyword evidence="2" id="KW-1133">Transmembrane helix</keyword>
<feature type="transmembrane region" description="Helical" evidence="2">
    <location>
        <begin position="33"/>
        <end position="55"/>
    </location>
</feature>
<organism evidence="3 4">
    <name type="scientific">Streptomyces polyrhachis</name>
    <dbReference type="NCBI Taxonomy" id="1282885"/>
    <lineage>
        <taxon>Bacteria</taxon>
        <taxon>Bacillati</taxon>
        <taxon>Actinomycetota</taxon>
        <taxon>Actinomycetes</taxon>
        <taxon>Kitasatosporales</taxon>
        <taxon>Streptomycetaceae</taxon>
        <taxon>Streptomyces</taxon>
    </lineage>
</organism>
<evidence type="ECO:0008006" key="5">
    <source>
        <dbReference type="Google" id="ProtNLM"/>
    </source>
</evidence>
<dbReference type="RefSeq" id="WP_386412435.1">
    <property type="nucleotide sequence ID" value="NZ_JBHSZO010000005.1"/>
</dbReference>
<protein>
    <recommendedName>
        <fullName evidence="5">Small hydrophobic protein</fullName>
    </recommendedName>
</protein>
<comment type="caution">
    <text evidence="3">The sequence shown here is derived from an EMBL/GenBank/DDBJ whole genome shotgun (WGS) entry which is preliminary data.</text>
</comment>
<dbReference type="EMBL" id="JBHSZO010000005">
    <property type="protein sequence ID" value="MFC7217582.1"/>
    <property type="molecule type" value="Genomic_DNA"/>
</dbReference>
<proteinExistence type="predicted"/>
<accession>A0ABW2GAL0</accession>
<keyword evidence="2" id="KW-0812">Transmembrane</keyword>
<evidence type="ECO:0000256" key="2">
    <source>
        <dbReference type="SAM" id="Phobius"/>
    </source>
</evidence>